<dbReference type="InParanoid" id="A2FYA2"/>
<dbReference type="Pfam" id="PF00651">
    <property type="entry name" value="BTB"/>
    <property type="match status" value="1"/>
</dbReference>
<dbReference type="EMBL" id="DS114136">
    <property type="protein sequence ID" value="EAX90124.1"/>
    <property type="molecule type" value="Genomic_DNA"/>
</dbReference>
<dbReference type="VEuPathDB" id="TrichDB:TVAG_078360"/>
<keyword evidence="3" id="KW-1185">Reference proteome</keyword>
<feature type="domain" description="BTB" evidence="1">
    <location>
        <begin position="27"/>
        <end position="94"/>
    </location>
</feature>
<evidence type="ECO:0000259" key="1">
    <source>
        <dbReference type="PROSITE" id="PS50097"/>
    </source>
</evidence>
<accession>A2FYA2</accession>
<protein>
    <submittedName>
        <fullName evidence="2">BTB/POZ domain containing protein</fullName>
    </submittedName>
</protein>
<reference evidence="2" key="1">
    <citation type="submission" date="2006-10" db="EMBL/GenBank/DDBJ databases">
        <authorList>
            <person name="Amadeo P."/>
            <person name="Zhao Q."/>
            <person name="Wortman J."/>
            <person name="Fraser-Liggett C."/>
            <person name="Carlton J."/>
        </authorList>
    </citation>
    <scope>NUCLEOTIDE SEQUENCE</scope>
    <source>
        <strain evidence="2">G3</strain>
    </source>
</reference>
<dbReference type="VEuPathDB" id="TrichDB:TVAGG3_0388250"/>
<evidence type="ECO:0000313" key="2">
    <source>
        <dbReference type="EMBL" id="EAX90124.1"/>
    </source>
</evidence>
<sequence length="484" mass="55447">MSIKQKFTLNHTLKNNIRSFYLDGHFFDCTLVSGTSTLQVHKIFLTNLSEWFEEKFLECSDSMKMTTLQITMDPQNLLFSFIDSIYKGKLVLNSENYAAYLKCAVYYKFNSIIQQIEDFIMKKIVFLDATKELCNFQLNEQLIRMKFNGKDSLRLILDEFTNATNKTKIYDILSATIFANILRISKYSDDEKVALIDEFVIYKKLEDSLSEQEKNHFASVINWHNQDAYLYLVHYDCIWVPSEISRNLYSKILSNRRMSVKGFENDVKKVVGSSSISNPLSWIAEINNSKGASQTPEVSIFEMFSTLGTHMFINPVEYNLLHVSASPHLGIQRPILRDYIPANVFSNNGRYYLSQAGSKSNLPYFQLSLNKKDKFVPSSITVASNESFPINTPPKANSVRKTLQKKAPKDICIDFANSDKSVAQINCCMKQGNNLSLDADKSIQININERIEINSVRITMTSPSESGYWNFRLSGLDMKGKFLP</sequence>
<dbReference type="InterPro" id="IPR011333">
    <property type="entry name" value="SKP1/BTB/POZ_sf"/>
</dbReference>
<dbReference type="InterPro" id="IPR000210">
    <property type="entry name" value="BTB/POZ_dom"/>
</dbReference>
<reference evidence="2" key="2">
    <citation type="journal article" date="2007" name="Science">
        <title>Draft genome sequence of the sexually transmitted pathogen Trichomonas vaginalis.</title>
        <authorList>
            <person name="Carlton J.M."/>
            <person name="Hirt R.P."/>
            <person name="Silva J.C."/>
            <person name="Delcher A.L."/>
            <person name="Schatz M."/>
            <person name="Zhao Q."/>
            <person name="Wortman J.R."/>
            <person name="Bidwell S.L."/>
            <person name="Alsmark U.C.M."/>
            <person name="Besteiro S."/>
            <person name="Sicheritz-Ponten T."/>
            <person name="Noel C.J."/>
            <person name="Dacks J.B."/>
            <person name="Foster P.G."/>
            <person name="Simillion C."/>
            <person name="Van de Peer Y."/>
            <person name="Miranda-Saavedra D."/>
            <person name="Barton G.J."/>
            <person name="Westrop G.D."/>
            <person name="Mueller S."/>
            <person name="Dessi D."/>
            <person name="Fiori P.L."/>
            <person name="Ren Q."/>
            <person name="Paulsen I."/>
            <person name="Zhang H."/>
            <person name="Bastida-Corcuera F.D."/>
            <person name="Simoes-Barbosa A."/>
            <person name="Brown M.T."/>
            <person name="Hayes R.D."/>
            <person name="Mukherjee M."/>
            <person name="Okumura C.Y."/>
            <person name="Schneider R."/>
            <person name="Smith A.J."/>
            <person name="Vanacova S."/>
            <person name="Villalvazo M."/>
            <person name="Haas B.J."/>
            <person name="Pertea M."/>
            <person name="Feldblyum T.V."/>
            <person name="Utterback T.R."/>
            <person name="Shu C.L."/>
            <person name="Osoegawa K."/>
            <person name="de Jong P.J."/>
            <person name="Hrdy I."/>
            <person name="Horvathova L."/>
            <person name="Zubacova Z."/>
            <person name="Dolezal P."/>
            <person name="Malik S.B."/>
            <person name="Logsdon J.M. Jr."/>
            <person name="Henze K."/>
            <person name="Gupta A."/>
            <person name="Wang C.C."/>
            <person name="Dunne R.L."/>
            <person name="Upcroft J.A."/>
            <person name="Upcroft P."/>
            <person name="White O."/>
            <person name="Salzberg S.L."/>
            <person name="Tang P."/>
            <person name="Chiu C.-H."/>
            <person name="Lee Y.-S."/>
            <person name="Embley T.M."/>
            <person name="Coombs G.H."/>
            <person name="Mottram J.C."/>
            <person name="Tachezy J."/>
            <person name="Fraser-Liggett C.M."/>
            <person name="Johnson P.J."/>
        </authorList>
    </citation>
    <scope>NUCLEOTIDE SEQUENCE [LARGE SCALE GENOMIC DNA]</scope>
    <source>
        <strain evidence="2">G3</strain>
    </source>
</reference>
<dbReference type="CDD" id="cd18186">
    <property type="entry name" value="BTB_POZ_ZBTB_KLHL-like"/>
    <property type="match status" value="1"/>
</dbReference>
<dbReference type="Gene3D" id="3.30.710.10">
    <property type="entry name" value="Potassium Channel Kv1.1, Chain A"/>
    <property type="match status" value="1"/>
</dbReference>
<dbReference type="AlphaFoldDB" id="A2FYA2"/>
<dbReference type="SUPFAM" id="SSF54695">
    <property type="entry name" value="POZ domain"/>
    <property type="match status" value="1"/>
</dbReference>
<gene>
    <name evidence="2" type="ORF">TVAG_078360</name>
</gene>
<dbReference type="Proteomes" id="UP000001542">
    <property type="component" value="Unassembled WGS sequence"/>
</dbReference>
<dbReference type="PANTHER" id="PTHR45632">
    <property type="entry name" value="LD33804P"/>
    <property type="match status" value="1"/>
</dbReference>
<proteinExistence type="predicted"/>
<dbReference type="KEGG" id="tva:4747803"/>
<evidence type="ECO:0000313" key="3">
    <source>
        <dbReference type="Proteomes" id="UP000001542"/>
    </source>
</evidence>
<name>A2FYA2_TRIV3</name>
<dbReference type="PROSITE" id="PS50097">
    <property type="entry name" value="BTB"/>
    <property type="match status" value="1"/>
</dbReference>
<dbReference type="SMART" id="SM00225">
    <property type="entry name" value="BTB"/>
    <property type="match status" value="1"/>
</dbReference>
<organism evidence="2 3">
    <name type="scientific">Trichomonas vaginalis (strain ATCC PRA-98 / G3)</name>
    <dbReference type="NCBI Taxonomy" id="412133"/>
    <lineage>
        <taxon>Eukaryota</taxon>
        <taxon>Metamonada</taxon>
        <taxon>Parabasalia</taxon>
        <taxon>Trichomonadida</taxon>
        <taxon>Trichomonadidae</taxon>
        <taxon>Trichomonas</taxon>
    </lineage>
</organism>
<dbReference type="RefSeq" id="XP_001303054.1">
    <property type="nucleotide sequence ID" value="XM_001303053.1"/>
</dbReference>
<dbReference type="SMR" id="A2FYA2"/>